<reference evidence="2" key="1">
    <citation type="submission" date="2022-01" db="EMBL/GenBank/DDBJ databases">
        <title>Nocardioidaceae gen. sp. A5X3R13.</title>
        <authorList>
            <person name="Lopez Marin M.A."/>
            <person name="Uhlik O."/>
        </authorList>
    </citation>
    <scope>NUCLEOTIDE SEQUENCE</scope>
    <source>
        <strain evidence="2">A5X3R13</strain>
    </source>
</reference>
<protein>
    <submittedName>
        <fullName evidence="2">DUF2786 domain-containing protein</fullName>
    </submittedName>
</protein>
<evidence type="ECO:0000259" key="1">
    <source>
        <dbReference type="Pfam" id="PF10979"/>
    </source>
</evidence>
<accession>A0AA46TL37</accession>
<proteinExistence type="predicted"/>
<evidence type="ECO:0000313" key="3">
    <source>
        <dbReference type="Proteomes" id="UP001164390"/>
    </source>
</evidence>
<sequence>MEGPEIARTVLSWVAAELPESPRRAGELARTVLRLSGRIGDDVLSTTTEEWLAYIVSSVVASGWAPTDLAEIVRRRGTDRQLPILSALLRAETDRHPDDQVSPLWNDDLDRIAPPRTPDLLSTSDLENVFELVTVLVPLPPIEHTVTLAGSVDSRERHEDSVSSSKHLNRVRALLAKAESTESAQEAEALSAKAQELISRYALDRLLDRPLDDGDRSRVDVRRIWIDAPYVSAKATLIHQVCVANRCRAVFTEKLEFMTVLGGSADVDAVELMTASLLVQAQTAMLAHGSRSDGWGTSRTRSFRRSFLIAYAGRIGERLRTATDDAVEETGEAKALVPVLKRQAAQIDAACAELFPRLGKTRRSSVSNAEGLLAGRAAADRASLNAHKNVTAGP</sequence>
<keyword evidence="3" id="KW-1185">Reference proteome</keyword>
<dbReference type="Pfam" id="PF10979">
    <property type="entry name" value="DUF2786"/>
    <property type="match status" value="1"/>
</dbReference>
<dbReference type="Proteomes" id="UP001164390">
    <property type="component" value="Chromosome"/>
</dbReference>
<name>A0AA46TL37_9ACTN</name>
<gene>
    <name evidence="2" type="ORF">L0C25_09325</name>
</gene>
<feature type="domain" description="DUF2786" evidence="1">
    <location>
        <begin position="168"/>
        <end position="205"/>
    </location>
</feature>
<dbReference type="KEGG" id="sgrg:L0C25_09325"/>
<dbReference type="AlphaFoldDB" id="A0AA46TL37"/>
<evidence type="ECO:0000313" key="2">
    <source>
        <dbReference type="EMBL" id="UYM07255.1"/>
    </source>
</evidence>
<dbReference type="InterPro" id="IPR024498">
    <property type="entry name" value="DUF2786"/>
</dbReference>
<dbReference type="RefSeq" id="WP_271636215.1">
    <property type="nucleotide sequence ID" value="NZ_CP094970.1"/>
</dbReference>
<dbReference type="EMBL" id="CP094970">
    <property type="protein sequence ID" value="UYM07255.1"/>
    <property type="molecule type" value="Genomic_DNA"/>
</dbReference>
<organism evidence="2 3">
    <name type="scientific">Solicola gregarius</name>
    <dbReference type="NCBI Taxonomy" id="2908642"/>
    <lineage>
        <taxon>Bacteria</taxon>
        <taxon>Bacillati</taxon>
        <taxon>Actinomycetota</taxon>
        <taxon>Actinomycetes</taxon>
        <taxon>Propionibacteriales</taxon>
        <taxon>Nocardioidaceae</taxon>
        <taxon>Solicola</taxon>
    </lineage>
</organism>